<name>A0A8X6GQV9_TRICU</name>
<dbReference type="AlphaFoldDB" id="A0A8X6GQV9"/>
<evidence type="ECO:0000313" key="1">
    <source>
        <dbReference type="EMBL" id="GFQ87718.1"/>
    </source>
</evidence>
<dbReference type="Proteomes" id="UP000887116">
    <property type="component" value="Unassembled WGS sequence"/>
</dbReference>
<organism evidence="1 2">
    <name type="scientific">Trichonephila clavata</name>
    <name type="common">Joro spider</name>
    <name type="synonym">Nephila clavata</name>
    <dbReference type="NCBI Taxonomy" id="2740835"/>
    <lineage>
        <taxon>Eukaryota</taxon>
        <taxon>Metazoa</taxon>
        <taxon>Ecdysozoa</taxon>
        <taxon>Arthropoda</taxon>
        <taxon>Chelicerata</taxon>
        <taxon>Arachnida</taxon>
        <taxon>Araneae</taxon>
        <taxon>Araneomorphae</taxon>
        <taxon>Entelegynae</taxon>
        <taxon>Araneoidea</taxon>
        <taxon>Nephilidae</taxon>
        <taxon>Trichonephila</taxon>
    </lineage>
</organism>
<gene>
    <name evidence="1" type="ORF">TNCT_735231</name>
</gene>
<proteinExistence type="predicted"/>
<evidence type="ECO:0000313" key="2">
    <source>
        <dbReference type="Proteomes" id="UP000887116"/>
    </source>
</evidence>
<protein>
    <submittedName>
        <fullName evidence="1">Uncharacterized protein</fullName>
    </submittedName>
</protein>
<dbReference type="EMBL" id="BMAO01013300">
    <property type="protein sequence ID" value="GFQ87718.1"/>
    <property type="molecule type" value="Genomic_DNA"/>
</dbReference>
<comment type="caution">
    <text evidence="1">The sequence shown here is derived from an EMBL/GenBank/DDBJ whole genome shotgun (WGS) entry which is preliminary data.</text>
</comment>
<sequence length="139" mass="15592">MSNFSSSEEALRRAFPSVRSSGWFEKKFLNSRIARMISEHNEFWVLEAESGSERFIVGSEPVSRADLWWPILAAFAYELFEVIWFGDSHLSDVPERTSSTDVAVLRTVVEVIAVITLRCSRSAAERIPSDGHIAAVANV</sequence>
<keyword evidence="2" id="KW-1185">Reference proteome</keyword>
<reference evidence="1" key="1">
    <citation type="submission" date="2020-07" db="EMBL/GenBank/DDBJ databases">
        <title>Multicomponent nature underlies the extraordinary mechanical properties of spider dragline silk.</title>
        <authorList>
            <person name="Kono N."/>
            <person name="Nakamura H."/>
            <person name="Mori M."/>
            <person name="Yoshida Y."/>
            <person name="Ohtoshi R."/>
            <person name="Malay A.D."/>
            <person name="Moran D.A.P."/>
            <person name="Tomita M."/>
            <person name="Numata K."/>
            <person name="Arakawa K."/>
        </authorList>
    </citation>
    <scope>NUCLEOTIDE SEQUENCE</scope>
</reference>
<accession>A0A8X6GQV9</accession>